<dbReference type="AlphaFoldDB" id="A0A2U1LDZ0"/>
<dbReference type="PROSITE" id="PS50181">
    <property type="entry name" value="FBOX"/>
    <property type="match status" value="1"/>
</dbReference>
<dbReference type="InterPro" id="IPR036047">
    <property type="entry name" value="F-box-like_dom_sf"/>
</dbReference>
<dbReference type="OrthoDB" id="1848700at2759"/>
<dbReference type="SUPFAM" id="SSF52058">
    <property type="entry name" value="L domain-like"/>
    <property type="match status" value="2"/>
</dbReference>
<accession>A0A2U1LDZ0</accession>
<evidence type="ECO:0000313" key="3">
    <source>
        <dbReference type="Proteomes" id="UP000245207"/>
    </source>
</evidence>
<dbReference type="EMBL" id="PKPP01009908">
    <property type="protein sequence ID" value="PWA47220.1"/>
    <property type="molecule type" value="Genomic_DNA"/>
</dbReference>
<dbReference type="PANTHER" id="PTHR34223">
    <property type="entry name" value="OS11G0201299 PROTEIN"/>
    <property type="match status" value="1"/>
</dbReference>
<protein>
    <submittedName>
        <fullName evidence="2">F-box domain, Leucine-rich repeat domain, L domain-like protein</fullName>
    </submittedName>
</protein>
<sequence length="1123" mass="127346">MDLEIDRLSSLPDDLIHKILSFVGIIYSIRLSVLSSRWRFIWTSMPNLNYSGLEVYRSSPCHEFVNNVLSGRNNKIDVSSVSLKFASGDTESAVKKILEYALSHNVQQLMINGLSYISDCEFHLSPFSSKSLKHLTITSTTIDGLSSWDLPALTTLHLHDVILDNCSSILTLCQNLKNLTLEGCQVFERESSKSFTDNSCTAGEWKVCEIPIEEWNVCEIPIEEWEVCEGPNSKSFTNNSSTLDGCEVCEHDSSKSFTINSSRLLNLTLTEVAWHVDFVHVNTPQLKNLIFVDKPPRYMQDYYGSRISGSPVELTISARDLTYLLLKGSYLFVKLSVDGSLEKVDLRISSPPKTDVYKICDLFHCLHSVKSLALSLEIFELLSSSVEVISHQRSPFASLKSLKIYPTQLDHKDATMNVKLSTEVKNYLLDGSPNATVTMVSREEARVMENTYEARRLMADLRKYLQKIENRSDVERKMTLLDDWRRNFNKIFYPLSEIKKLLTNVLASKRVEMQACFFKLCADAETTVNKILDDMKNELDMNRSIFGGIIHSTQSLNLLVDQSSALVGATCDRGEGKLSPLAMPYLTIASGLHVFQISAFASRSRWRFIWTSMPDLNFESRELSRSSPYHEFVNNVLSGRNNKIDVSSVSLNLSVEVEDTESVVKRILEYAFSHNMLEKLVAFAATWTRFVLTLIISIASSKAERSCVPLIQEINFKSLKHLTMIGTTISGLSYSPWDLPALTTLHLSVRLDNCSSILAMCQNLKNLTLERCEVFERKSCNGFSIINSRLLNLTLKKVEWYVDFVLVDTPQLKNLIFVDPTQREDSYSFKKRSIRDILGGLTISARELTYLRIKGSYFPKLSLDGSLEKVDLCISSPLKTDVHKICDLFQHLHSVKSLALSLEIVELLSNSEEVISHQPSPFASLKSLKIYPLKGLKTFPLQCLRMYPLKSSLEMFPNQLDQEQEAMKTKLSAEVTNYLLDSSSNTTFTMVSHEGARAIKITKEAHRLMADLWTNLEEMEAYTETKRANVEWKKTLADSCGEDFKMKIWPLGDTEVIFCILQNIKLLLTKVLASKRVELQACFSRLSEKAKTIVNKMVVDMKNQCDIKQRIFSGYFDEIALSS</sequence>
<dbReference type="InterPro" id="IPR032675">
    <property type="entry name" value="LRR_dom_sf"/>
</dbReference>
<evidence type="ECO:0000313" key="2">
    <source>
        <dbReference type="EMBL" id="PWA47220.1"/>
    </source>
</evidence>
<gene>
    <name evidence="2" type="ORF">CTI12_AA492140</name>
</gene>
<name>A0A2U1LDZ0_ARTAN</name>
<proteinExistence type="predicted"/>
<dbReference type="SMART" id="SM00256">
    <property type="entry name" value="FBOX"/>
    <property type="match status" value="1"/>
</dbReference>
<organism evidence="2 3">
    <name type="scientific">Artemisia annua</name>
    <name type="common">Sweet wormwood</name>
    <dbReference type="NCBI Taxonomy" id="35608"/>
    <lineage>
        <taxon>Eukaryota</taxon>
        <taxon>Viridiplantae</taxon>
        <taxon>Streptophyta</taxon>
        <taxon>Embryophyta</taxon>
        <taxon>Tracheophyta</taxon>
        <taxon>Spermatophyta</taxon>
        <taxon>Magnoliopsida</taxon>
        <taxon>eudicotyledons</taxon>
        <taxon>Gunneridae</taxon>
        <taxon>Pentapetalae</taxon>
        <taxon>asterids</taxon>
        <taxon>campanulids</taxon>
        <taxon>Asterales</taxon>
        <taxon>Asteraceae</taxon>
        <taxon>Asteroideae</taxon>
        <taxon>Anthemideae</taxon>
        <taxon>Artemisiinae</taxon>
        <taxon>Artemisia</taxon>
    </lineage>
</organism>
<keyword evidence="3" id="KW-1185">Reference proteome</keyword>
<feature type="domain" description="F-box" evidence="1">
    <location>
        <begin position="5"/>
        <end position="53"/>
    </location>
</feature>
<dbReference type="Pfam" id="PF00646">
    <property type="entry name" value="F-box"/>
    <property type="match status" value="1"/>
</dbReference>
<dbReference type="Proteomes" id="UP000245207">
    <property type="component" value="Unassembled WGS sequence"/>
</dbReference>
<dbReference type="Gene3D" id="3.80.10.10">
    <property type="entry name" value="Ribonuclease Inhibitor"/>
    <property type="match status" value="1"/>
</dbReference>
<dbReference type="PANTHER" id="PTHR34223:SF101">
    <property type="entry name" value="F-BOX DOMAIN-CONTAINING PROTEIN"/>
    <property type="match status" value="1"/>
</dbReference>
<comment type="caution">
    <text evidence="2">The sequence shown here is derived from an EMBL/GenBank/DDBJ whole genome shotgun (WGS) entry which is preliminary data.</text>
</comment>
<reference evidence="2 3" key="1">
    <citation type="journal article" date="2018" name="Mol. Plant">
        <title>The genome of Artemisia annua provides insight into the evolution of Asteraceae family and artemisinin biosynthesis.</title>
        <authorList>
            <person name="Shen Q."/>
            <person name="Zhang L."/>
            <person name="Liao Z."/>
            <person name="Wang S."/>
            <person name="Yan T."/>
            <person name="Shi P."/>
            <person name="Liu M."/>
            <person name="Fu X."/>
            <person name="Pan Q."/>
            <person name="Wang Y."/>
            <person name="Lv Z."/>
            <person name="Lu X."/>
            <person name="Zhang F."/>
            <person name="Jiang W."/>
            <person name="Ma Y."/>
            <person name="Chen M."/>
            <person name="Hao X."/>
            <person name="Li L."/>
            <person name="Tang Y."/>
            <person name="Lv G."/>
            <person name="Zhou Y."/>
            <person name="Sun X."/>
            <person name="Brodelius P.E."/>
            <person name="Rose J.K.C."/>
            <person name="Tang K."/>
        </authorList>
    </citation>
    <scope>NUCLEOTIDE SEQUENCE [LARGE SCALE GENOMIC DNA]</scope>
    <source>
        <strain evidence="3">cv. Huhao1</strain>
        <tissue evidence="2">Leaf</tissue>
    </source>
</reference>
<dbReference type="SUPFAM" id="SSF81383">
    <property type="entry name" value="F-box domain"/>
    <property type="match status" value="1"/>
</dbReference>
<dbReference type="InterPro" id="IPR053197">
    <property type="entry name" value="F-box_SCFL_complex_component"/>
</dbReference>
<dbReference type="InterPro" id="IPR001810">
    <property type="entry name" value="F-box_dom"/>
</dbReference>
<evidence type="ECO:0000259" key="1">
    <source>
        <dbReference type="PROSITE" id="PS50181"/>
    </source>
</evidence>